<dbReference type="OrthoDB" id="4308908at2"/>
<comment type="catalytic activity">
    <reaction evidence="9">
        <text>Release of signal peptides from bacterial membrane prolipoproteins. Hydrolyzes -Xaa-Yaa-Zaa-|-(S,diacylglyceryl)Cys-, in which Xaa is hydrophobic (preferably Leu), and Yaa (Ala or Ser) and Zaa (Gly or Ala) have small, neutral side chains.</text>
        <dbReference type="EC" id="3.4.23.36"/>
    </reaction>
</comment>
<keyword evidence="6 9" id="KW-0378">Hydrolase</keyword>
<dbReference type="UniPathway" id="UPA00665"/>
<feature type="transmembrane region" description="Helical" evidence="9">
    <location>
        <begin position="99"/>
        <end position="117"/>
    </location>
</feature>
<dbReference type="GO" id="GO:0004190">
    <property type="term" value="F:aspartic-type endopeptidase activity"/>
    <property type="evidence" value="ECO:0007669"/>
    <property type="project" value="UniProtKB-UniRule"/>
</dbReference>
<evidence type="ECO:0000256" key="9">
    <source>
        <dbReference type="HAMAP-Rule" id="MF_00161"/>
    </source>
</evidence>
<feature type="transmembrane region" description="Helical" evidence="9">
    <location>
        <begin position="137"/>
        <end position="158"/>
    </location>
</feature>
<reference evidence="11 12" key="1">
    <citation type="submission" date="2017-12" db="EMBL/GenBank/DDBJ databases">
        <title>Sequencing the genomes of 1000 Actinobacteria strains.</title>
        <authorList>
            <person name="Klenk H.-P."/>
        </authorList>
    </citation>
    <scope>NUCLEOTIDE SEQUENCE [LARGE SCALE GENOMIC DNA]</scope>
    <source>
        <strain evidence="11 12">DSM 44489</strain>
    </source>
</reference>
<evidence type="ECO:0000256" key="3">
    <source>
        <dbReference type="ARBA" id="ARBA00022670"/>
    </source>
</evidence>
<dbReference type="Pfam" id="PF01252">
    <property type="entry name" value="Peptidase_A8"/>
    <property type="match status" value="1"/>
</dbReference>
<evidence type="ECO:0000313" key="12">
    <source>
        <dbReference type="Proteomes" id="UP000233766"/>
    </source>
</evidence>
<dbReference type="PANTHER" id="PTHR33695">
    <property type="entry name" value="LIPOPROTEIN SIGNAL PEPTIDASE"/>
    <property type="match status" value="1"/>
</dbReference>
<proteinExistence type="inferred from homology"/>
<accession>A0A2N3V6A1</accession>
<name>A0A2N3V6A1_9NOCA</name>
<feature type="transmembrane region" description="Helical" evidence="9">
    <location>
        <begin position="73"/>
        <end position="92"/>
    </location>
</feature>
<dbReference type="AlphaFoldDB" id="A0A2N3V6A1"/>
<dbReference type="EMBL" id="PJMW01000002">
    <property type="protein sequence ID" value="PKV77136.1"/>
    <property type="molecule type" value="Genomic_DNA"/>
</dbReference>
<dbReference type="GO" id="GO:0006508">
    <property type="term" value="P:proteolysis"/>
    <property type="evidence" value="ECO:0007669"/>
    <property type="project" value="UniProtKB-KW"/>
</dbReference>
<dbReference type="InterPro" id="IPR001872">
    <property type="entry name" value="Peptidase_A8"/>
</dbReference>
<dbReference type="PANTHER" id="PTHR33695:SF1">
    <property type="entry name" value="LIPOPROTEIN SIGNAL PEPTIDASE"/>
    <property type="match status" value="1"/>
</dbReference>
<comment type="pathway">
    <text evidence="9">Protein modification; lipoprotein biosynthesis (signal peptide cleavage).</text>
</comment>
<comment type="function">
    <text evidence="9">This protein specifically catalyzes the removal of signal peptides from prolipoproteins.</text>
</comment>
<keyword evidence="5 9" id="KW-0064">Aspartyl protease</keyword>
<dbReference type="HAMAP" id="MF_00161">
    <property type="entry name" value="LspA"/>
    <property type="match status" value="1"/>
</dbReference>
<comment type="caution">
    <text evidence="11">The sequence shown here is derived from an EMBL/GenBank/DDBJ whole genome shotgun (WGS) entry which is preliminary data.</text>
</comment>
<dbReference type="RefSeq" id="WP_101463864.1">
    <property type="nucleotide sequence ID" value="NZ_PJMW01000002.1"/>
</dbReference>
<sequence>MTAAATSAPTVSRWGRRLRWATGAAVLAGLDLALKAWAQSALDGSPIEAGPLDLRLAFNPGAAFSIAADAPSWVMLSITTVITTAVAVAGWVLAPRANLLTRIALAAILGGAAANVIDRVPDGLVTDYLHTGWWPTFNLADTFIVLGAVVLVITTLIGNTDEREQLSSAHHANDRN</sequence>
<comment type="caution">
    <text evidence="9">Lacks conserved residue(s) required for the propagation of feature annotation.</text>
</comment>
<evidence type="ECO:0000256" key="1">
    <source>
        <dbReference type="ARBA" id="ARBA00006139"/>
    </source>
</evidence>
<feature type="active site" evidence="9">
    <location>
        <position position="127"/>
    </location>
</feature>
<gene>
    <name evidence="9" type="primary">lspA</name>
    <name evidence="11" type="ORF">ATK86_1465</name>
</gene>
<dbReference type="NCBIfam" id="TIGR00077">
    <property type="entry name" value="lspA"/>
    <property type="match status" value="1"/>
</dbReference>
<keyword evidence="12" id="KW-1185">Reference proteome</keyword>
<evidence type="ECO:0000313" key="11">
    <source>
        <dbReference type="EMBL" id="PKV77136.1"/>
    </source>
</evidence>
<evidence type="ECO:0000256" key="2">
    <source>
        <dbReference type="ARBA" id="ARBA00022475"/>
    </source>
</evidence>
<keyword evidence="7 9" id="KW-1133">Transmembrane helix</keyword>
<dbReference type="EC" id="3.4.23.36" evidence="9"/>
<evidence type="ECO:0000256" key="8">
    <source>
        <dbReference type="ARBA" id="ARBA00023136"/>
    </source>
</evidence>
<protein>
    <recommendedName>
        <fullName evidence="9">Lipoprotein signal peptidase</fullName>
        <ecNumber evidence="9">3.4.23.36</ecNumber>
    </recommendedName>
    <alternativeName>
        <fullName evidence="9">Prolipoprotein signal peptidase</fullName>
    </alternativeName>
    <alternativeName>
        <fullName evidence="9">Signal peptidase II</fullName>
        <shortName evidence="9">SPase II</shortName>
    </alternativeName>
</protein>
<keyword evidence="2 9" id="KW-1003">Cell membrane</keyword>
<dbReference type="GO" id="GO:0005886">
    <property type="term" value="C:plasma membrane"/>
    <property type="evidence" value="ECO:0007669"/>
    <property type="project" value="UniProtKB-SubCell"/>
</dbReference>
<keyword evidence="4 9" id="KW-0812">Transmembrane</keyword>
<dbReference type="PRINTS" id="PR00781">
    <property type="entry name" value="LIPOSIGPTASE"/>
</dbReference>
<evidence type="ECO:0000256" key="5">
    <source>
        <dbReference type="ARBA" id="ARBA00022750"/>
    </source>
</evidence>
<evidence type="ECO:0000256" key="4">
    <source>
        <dbReference type="ARBA" id="ARBA00022692"/>
    </source>
</evidence>
<evidence type="ECO:0000256" key="10">
    <source>
        <dbReference type="RuleBase" id="RU004181"/>
    </source>
</evidence>
<comment type="similarity">
    <text evidence="1 9 10">Belongs to the peptidase A8 family.</text>
</comment>
<organism evidence="11 12">
    <name type="scientific">Nocardia fluminea</name>
    <dbReference type="NCBI Taxonomy" id="134984"/>
    <lineage>
        <taxon>Bacteria</taxon>
        <taxon>Bacillati</taxon>
        <taxon>Actinomycetota</taxon>
        <taxon>Actinomycetes</taxon>
        <taxon>Mycobacteriales</taxon>
        <taxon>Nocardiaceae</taxon>
        <taxon>Nocardia</taxon>
    </lineage>
</organism>
<keyword evidence="3 9" id="KW-0645">Protease</keyword>
<keyword evidence="8 9" id="KW-0472">Membrane</keyword>
<feature type="active site" evidence="9">
    <location>
        <position position="141"/>
    </location>
</feature>
<evidence type="ECO:0000256" key="7">
    <source>
        <dbReference type="ARBA" id="ARBA00022989"/>
    </source>
</evidence>
<evidence type="ECO:0000256" key="6">
    <source>
        <dbReference type="ARBA" id="ARBA00022801"/>
    </source>
</evidence>
<comment type="subcellular location">
    <subcellularLocation>
        <location evidence="9">Cell membrane</location>
        <topology evidence="9">Multi-pass membrane protein</topology>
    </subcellularLocation>
</comment>
<dbReference type="Proteomes" id="UP000233766">
    <property type="component" value="Unassembled WGS sequence"/>
</dbReference>